<feature type="compositionally biased region" description="Polar residues" evidence="1">
    <location>
        <begin position="226"/>
        <end position="242"/>
    </location>
</feature>
<organism evidence="2 3">
    <name type="scientific">Rhipicephalus sanguineus</name>
    <name type="common">Brown dog tick</name>
    <name type="synonym">Ixodes sanguineus</name>
    <dbReference type="NCBI Taxonomy" id="34632"/>
    <lineage>
        <taxon>Eukaryota</taxon>
        <taxon>Metazoa</taxon>
        <taxon>Ecdysozoa</taxon>
        <taxon>Arthropoda</taxon>
        <taxon>Chelicerata</taxon>
        <taxon>Arachnida</taxon>
        <taxon>Acari</taxon>
        <taxon>Parasitiformes</taxon>
        <taxon>Ixodida</taxon>
        <taxon>Ixodoidea</taxon>
        <taxon>Ixodidae</taxon>
        <taxon>Rhipicephalinae</taxon>
        <taxon>Rhipicephalus</taxon>
        <taxon>Rhipicephalus</taxon>
    </lineage>
</organism>
<feature type="region of interest" description="Disordered" evidence="1">
    <location>
        <begin position="167"/>
        <end position="425"/>
    </location>
</feature>
<dbReference type="AlphaFoldDB" id="A0A9D4T8H2"/>
<comment type="caution">
    <text evidence="2">The sequence shown here is derived from an EMBL/GenBank/DDBJ whole genome shotgun (WGS) entry which is preliminary data.</text>
</comment>
<feature type="compositionally biased region" description="Low complexity" evidence="1">
    <location>
        <begin position="175"/>
        <end position="204"/>
    </location>
</feature>
<gene>
    <name evidence="2" type="ORF">HPB52_003528</name>
</gene>
<accession>A0A9D4T8H2</accession>
<dbReference type="EMBL" id="JABSTV010001245">
    <property type="protein sequence ID" value="KAH7982250.1"/>
    <property type="molecule type" value="Genomic_DNA"/>
</dbReference>
<dbReference type="VEuPathDB" id="VectorBase:RSAN_037891"/>
<feature type="compositionally biased region" description="Basic and acidic residues" evidence="1">
    <location>
        <begin position="272"/>
        <end position="288"/>
    </location>
</feature>
<feature type="compositionally biased region" description="Polar residues" evidence="1">
    <location>
        <begin position="370"/>
        <end position="385"/>
    </location>
</feature>
<name>A0A9D4T8H2_RHISA</name>
<evidence type="ECO:0000313" key="3">
    <source>
        <dbReference type="Proteomes" id="UP000821837"/>
    </source>
</evidence>
<evidence type="ECO:0000256" key="1">
    <source>
        <dbReference type="SAM" id="MobiDB-lite"/>
    </source>
</evidence>
<feature type="compositionally biased region" description="Low complexity" evidence="1">
    <location>
        <begin position="329"/>
        <end position="340"/>
    </location>
</feature>
<reference evidence="2" key="1">
    <citation type="journal article" date="2020" name="Cell">
        <title>Large-Scale Comparative Analyses of Tick Genomes Elucidate Their Genetic Diversity and Vector Capacities.</title>
        <authorList>
            <consortium name="Tick Genome and Microbiome Consortium (TIGMIC)"/>
            <person name="Jia N."/>
            <person name="Wang J."/>
            <person name="Shi W."/>
            <person name="Du L."/>
            <person name="Sun Y."/>
            <person name="Zhan W."/>
            <person name="Jiang J.F."/>
            <person name="Wang Q."/>
            <person name="Zhang B."/>
            <person name="Ji P."/>
            <person name="Bell-Sakyi L."/>
            <person name="Cui X.M."/>
            <person name="Yuan T.T."/>
            <person name="Jiang B.G."/>
            <person name="Yang W.F."/>
            <person name="Lam T.T."/>
            <person name="Chang Q.C."/>
            <person name="Ding S.J."/>
            <person name="Wang X.J."/>
            <person name="Zhu J.G."/>
            <person name="Ruan X.D."/>
            <person name="Zhao L."/>
            <person name="Wei J.T."/>
            <person name="Ye R.Z."/>
            <person name="Que T.C."/>
            <person name="Du C.H."/>
            <person name="Zhou Y.H."/>
            <person name="Cheng J.X."/>
            <person name="Dai P.F."/>
            <person name="Guo W.B."/>
            <person name="Han X.H."/>
            <person name="Huang E.J."/>
            <person name="Li L.F."/>
            <person name="Wei W."/>
            <person name="Gao Y.C."/>
            <person name="Liu J.Z."/>
            <person name="Shao H.Z."/>
            <person name="Wang X."/>
            <person name="Wang C.C."/>
            <person name="Yang T.C."/>
            <person name="Huo Q.B."/>
            <person name="Li W."/>
            <person name="Chen H.Y."/>
            <person name="Chen S.E."/>
            <person name="Zhou L.G."/>
            <person name="Ni X.B."/>
            <person name="Tian J.H."/>
            <person name="Sheng Y."/>
            <person name="Liu T."/>
            <person name="Pan Y.S."/>
            <person name="Xia L.Y."/>
            <person name="Li J."/>
            <person name="Zhao F."/>
            <person name="Cao W.C."/>
        </authorList>
    </citation>
    <scope>NUCLEOTIDE SEQUENCE</scope>
    <source>
        <strain evidence="2">Rsan-2018</strain>
    </source>
</reference>
<evidence type="ECO:0000313" key="2">
    <source>
        <dbReference type="EMBL" id="KAH7982250.1"/>
    </source>
</evidence>
<dbReference type="Proteomes" id="UP000821837">
    <property type="component" value="Chromosome 1"/>
</dbReference>
<sequence length="530" mass="54954">MASFAALRPCDICFNHQSGPPPEEDSAVTSAADATAQSRVGHAVITQRIDGGAGIGSGTDRTETVRRARGSVTQEQRIRFMLKREQVQKTHADVRGSFAQGESKRADGRALLLALAFASAAATPRQDQREPRLAQLDPEVETATEDYDVEFIEGRIVGGKPVSLLRKRAHGGGTASKTSSSASGAKSQGTKGSNDSTSTSSGSGEAKRPPWKTTGRPNVGDGLRPESSSWRPSLSGTGSNAGNKRPNLAPGNRPDSRPSGGGSSVDSQRPQGSDRPRETNGFDNEHRGGLPNQNREVPWNHQGVSPGYSSYPAPVTSAYTDDESPSYIPNTPATPNAYTPSNEQRPSLTSSPTNSAGSQGGGGIIIGHPPTNTFSQREGSVNRPSVVSDHGNVPRQGGGLIIGSPPMNGFGGHPGGFNEQPPPQEIDQARRGVVNQQPPHQGVGSFGLPSIPTNPFAPSNSGFHGPGGVPLPFGAGLFNPGLVNIQKAVEQAAAGVLGAAGAGVNPTAANVFGRTSTFGQMSSFGFTDRK</sequence>
<protein>
    <submittedName>
        <fullName evidence="2">Uncharacterized protein</fullName>
    </submittedName>
</protein>
<reference evidence="2" key="2">
    <citation type="submission" date="2021-09" db="EMBL/GenBank/DDBJ databases">
        <authorList>
            <person name="Jia N."/>
            <person name="Wang J."/>
            <person name="Shi W."/>
            <person name="Du L."/>
            <person name="Sun Y."/>
            <person name="Zhan W."/>
            <person name="Jiang J."/>
            <person name="Wang Q."/>
            <person name="Zhang B."/>
            <person name="Ji P."/>
            <person name="Sakyi L.B."/>
            <person name="Cui X."/>
            <person name="Yuan T."/>
            <person name="Jiang B."/>
            <person name="Yang W."/>
            <person name="Lam T.T.-Y."/>
            <person name="Chang Q."/>
            <person name="Ding S."/>
            <person name="Wang X."/>
            <person name="Zhu J."/>
            <person name="Ruan X."/>
            <person name="Zhao L."/>
            <person name="Wei J."/>
            <person name="Que T."/>
            <person name="Du C."/>
            <person name="Cheng J."/>
            <person name="Dai P."/>
            <person name="Han X."/>
            <person name="Huang E."/>
            <person name="Gao Y."/>
            <person name="Liu J."/>
            <person name="Shao H."/>
            <person name="Ye R."/>
            <person name="Li L."/>
            <person name="Wei W."/>
            <person name="Wang X."/>
            <person name="Wang C."/>
            <person name="Huo Q."/>
            <person name="Li W."/>
            <person name="Guo W."/>
            <person name="Chen H."/>
            <person name="Chen S."/>
            <person name="Zhou L."/>
            <person name="Zhou L."/>
            <person name="Ni X."/>
            <person name="Tian J."/>
            <person name="Zhou Y."/>
            <person name="Sheng Y."/>
            <person name="Liu T."/>
            <person name="Pan Y."/>
            <person name="Xia L."/>
            <person name="Li J."/>
            <person name="Zhao F."/>
            <person name="Cao W."/>
        </authorList>
    </citation>
    <scope>NUCLEOTIDE SEQUENCE</scope>
    <source>
        <strain evidence="2">Rsan-2018</strain>
        <tissue evidence="2">Larvae</tissue>
    </source>
</reference>
<proteinExistence type="predicted"/>
<keyword evidence="3" id="KW-1185">Reference proteome</keyword>
<feature type="compositionally biased region" description="Polar residues" evidence="1">
    <location>
        <begin position="341"/>
        <end position="357"/>
    </location>
</feature>
<feature type="region of interest" description="Disordered" evidence="1">
    <location>
        <begin position="121"/>
        <end position="141"/>
    </location>
</feature>